<dbReference type="Proteomes" id="UP000464468">
    <property type="component" value="Chromosome"/>
</dbReference>
<dbReference type="KEGG" id="schy:GVO57_12055"/>
<name>A0A7Z2S8H1_9SPHN</name>
<dbReference type="EMBL" id="CP047895">
    <property type="protein sequence ID" value="QHL91411.1"/>
    <property type="molecule type" value="Genomic_DNA"/>
</dbReference>
<sequence>MIASANEKGGDDHDGPDGDCGNPPSGAGQPATARPTPEKERIICKRQVETGSLVRSTKTCLTAKQWQRVREETQRAYDQMNRRMSGERGG</sequence>
<organism evidence="2 3">
    <name type="scientific">Sphingomonas changnyeongensis</name>
    <dbReference type="NCBI Taxonomy" id="2698679"/>
    <lineage>
        <taxon>Bacteria</taxon>
        <taxon>Pseudomonadati</taxon>
        <taxon>Pseudomonadota</taxon>
        <taxon>Alphaproteobacteria</taxon>
        <taxon>Sphingomonadales</taxon>
        <taxon>Sphingomonadaceae</taxon>
        <taxon>Sphingomonas</taxon>
    </lineage>
</organism>
<evidence type="ECO:0000313" key="3">
    <source>
        <dbReference type="Proteomes" id="UP000464468"/>
    </source>
</evidence>
<accession>A0A7Z2S8H1</accession>
<dbReference type="AlphaFoldDB" id="A0A7Z2S8H1"/>
<dbReference type="RefSeq" id="WP_160593345.1">
    <property type="nucleotide sequence ID" value="NZ_CP047895.1"/>
</dbReference>
<proteinExistence type="predicted"/>
<keyword evidence="3" id="KW-1185">Reference proteome</keyword>
<feature type="region of interest" description="Disordered" evidence="1">
    <location>
        <begin position="1"/>
        <end position="40"/>
    </location>
</feature>
<reference evidence="2 3" key="1">
    <citation type="submission" date="2020-01" db="EMBL/GenBank/DDBJ databases">
        <title>Sphingomonas sp. C33 whole genome sequece.</title>
        <authorList>
            <person name="Park C."/>
        </authorList>
    </citation>
    <scope>NUCLEOTIDE SEQUENCE [LARGE SCALE GENOMIC DNA]</scope>
    <source>
        <strain evidence="2 3">C33</strain>
    </source>
</reference>
<protein>
    <submittedName>
        <fullName evidence="2">Uncharacterized protein</fullName>
    </submittedName>
</protein>
<gene>
    <name evidence="2" type="ORF">GVO57_12055</name>
</gene>
<evidence type="ECO:0000256" key="1">
    <source>
        <dbReference type="SAM" id="MobiDB-lite"/>
    </source>
</evidence>
<evidence type="ECO:0000313" key="2">
    <source>
        <dbReference type="EMBL" id="QHL91411.1"/>
    </source>
</evidence>